<evidence type="ECO:0000256" key="3">
    <source>
        <dbReference type="SAM" id="SignalP"/>
    </source>
</evidence>
<feature type="compositionally biased region" description="Polar residues" evidence="1">
    <location>
        <begin position="233"/>
        <end position="255"/>
    </location>
</feature>
<feature type="region of interest" description="Disordered" evidence="1">
    <location>
        <begin position="150"/>
        <end position="255"/>
    </location>
</feature>
<keyword evidence="2" id="KW-1133">Transmembrane helix</keyword>
<keyword evidence="2" id="KW-0472">Membrane</keyword>
<evidence type="ECO:0000313" key="5">
    <source>
        <dbReference type="Proteomes" id="UP001149813"/>
    </source>
</evidence>
<keyword evidence="3" id="KW-0732">Signal</keyword>
<dbReference type="EMBL" id="JANBOJ010000027">
    <property type="protein sequence ID" value="KAJ1724581.1"/>
    <property type="molecule type" value="Genomic_DNA"/>
</dbReference>
<evidence type="ECO:0000256" key="1">
    <source>
        <dbReference type="SAM" id="MobiDB-lite"/>
    </source>
</evidence>
<comment type="caution">
    <text evidence="4">The sequence shown here is derived from an EMBL/GenBank/DDBJ whole genome shotgun (WGS) entry which is preliminary data.</text>
</comment>
<feature type="compositionally biased region" description="Low complexity" evidence="1">
    <location>
        <begin position="155"/>
        <end position="188"/>
    </location>
</feature>
<protein>
    <recommendedName>
        <fullName evidence="6">Chitin-binding type-2 domain-containing protein</fullName>
    </recommendedName>
</protein>
<feature type="chain" id="PRO_5040757687" description="Chitin-binding type-2 domain-containing protein" evidence="3">
    <location>
        <begin position="26"/>
        <end position="287"/>
    </location>
</feature>
<evidence type="ECO:0008006" key="6">
    <source>
        <dbReference type="Google" id="ProtNLM"/>
    </source>
</evidence>
<organism evidence="4 5">
    <name type="scientific">Coemansia erecta</name>
    <dbReference type="NCBI Taxonomy" id="147472"/>
    <lineage>
        <taxon>Eukaryota</taxon>
        <taxon>Fungi</taxon>
        <taxon>Fungi incertae sedis</taxon>
        <taxon>Zoopagomycota</taxon>
        <taxon>Kickxellomycotina</taxon>
        <taxon>Kickxellomycetes</taxon>
        <taxon>Kickxellales</taxon>
        <taxon>Kickxellaceae</taxon>
        <taxon>Coemansia</taxon>
    </lineage>
</organism>
<keyword evidence="5" id="KW-1185">Reference proteome</keyword>
<gene>
    <name evidence="4" type="ORF">LPJ53_001171</name>
</gene>
<reference evidence="4" key="1">
    <citation type="submission" date="2022-07" db="EMBL/GenBank/DDBJ databases">
        <title>Phylogenomic reconstructions and comparative analyses of Kickxellomycotina fungi.</title>
        <authorList>
            <person name="Reynolds N.K."/>
            <person name="Stajich J.E."/>
            <person name="Barry K."/>
            <person name="Grigoriev I.V."/>
            <person name="Crous P."/>
            <person name="Smith M.E."/>
        </authorList>
    </citation>
    <scope>NUCLEOTIDE SEQUENCE</scope>
    <source>
        <strain evidence="4">NBRC 32514</strain>
    </source>
</reference>
<keyword evidence="2" id="KW-0812">Transmembrane</keyword>
<accession>A0A9W7Y410</accession>
<sequence length="287" mass="28726">MHFTSTNTATYLTIALAASAKLAAAQSSTQDYVLCPTEGAIQCVDDFNFMVCDHGYWRASQSCAQGSFCLNDVCVNSDSVPSSLVYGDGSVAVSGIDTTTCTDTTASGTDAAGTATDDAGTATDGAGTATDGAGTGTDVQYVTITTTSCDDDYSDTGSGTGSDVISDGGSDTISDGGSDTMSDGGSDIISDDGSDVISDDGSDVISDDGSDILSDDVSDILSDDVSDTETDTGLDTGSETPDDYQQLNDSEDSTNGAASIRNMGFFGSGAIASLASAVVVSALFSFA</sequence>
<dbReference type="Proteomes" id="UP001149813">
    <property type="component" value="Unassembled WGS sequence"/>
</dbReference>
<dbReference type="AlphaFoldDB" id="A0A9W7Y410"/>
<feature type="transmembrane region" description="Helical" evidence="2">
    <location>
        <begin position="263"/>
        <end position="286"/>
    </location>
</feature>
<feature type="compositionally biased region" description="Acidic residues" evidence="1">
    <location>
        <begin position="189"/>
        <end position="232"/>
    </location>
</feature>
<name>A0A9W7Y410_9FUNG</name>
<evidence type="ECO:0000256" key="2">
    <source>
        <dbReference type="SAM" id="Phobius"/>
    </source>
</evidence>
<feature type="region of interest" description="Disordered" evidence="1">
    <location>
        <begin position="107"/>
        <end position="136"/>
    </location>
</feature>
<feature type="signal peptide" evidence="3">
    <location>
        <begin position="1"/>
        <end position="25"/>
    </location>
</feature>
<proteinExistence type="predicted"/>
<evidence type="ECO:0000313" key="4">
    <source>
        <dbReference type="EMBL" id="KAJ1724581.1"/>
    </source>
</evidence>
<dbReference type="OrthoDB" id="5599420at2759"/>